<dbReference type="RefSeq" id="WP_211422374.1">
    <property type="nucleotide sequence ID" value="NZ_CP072642.1"/>
</dbReference>
<reference evidence="1 2" key="1">
    <citation type="submission" date="2021-03" db="EMBL/GenBank/DDBJ databases">
        <title>Genomic and phenotypic characterization of Chloracidobacterium isolates provides evidence for multiple species.</title>
        <authorList>
            <person name="Saini M.K."/>
            <person name="Costas A.M.G."/>
            <person name="Tank M."/>
            <person name="Bryant D.A."/>
        </authorList>
    </citation>
    <scope>NUCLEOTIDE SEQUENCE [LARGE SCALE GENOMIC DNA]</scope>
    <source>
        <strain evidence="1 2">N</strain>
    </source>
</reference>
<accession>A0ABX8B4M4</accession>
<dbReference type="SUPFAM" id="SSF58104">
    <property type="entry name" value="Methyl-accepting chemotaxis protein (MCP) signaling domain"/>
    <property type="match status" value="1"/>
</dbReference>
<evidence type="ECO:0000313" key="1">
    <source>
        <dbReference type="EMBL" id="QUV94051.1"/>
    </source>
</evidence>
<protein>
    <submittedName>
        <fullName evidence="1">Uncharacterized protein</fullName>
    </submittedName>
</protein>
<name>A0ABX8B4M4_9BACT</name>
<dbReference type="Proteomes" id="UP000677668">
    <property type="component" value="Chromosome 1"/>
</dbReference>
<dbReference type="EMBL" id="CP072642">
    <property type="protein sequence ID" value="QUV94051.1"/>
    <property type="molecule type" value="Genomic_DNA"/>
</dbReference>
<proteinExistence type="predicted"/>
<gene>
    <name evidence="1" type="ORF">J8C05_00890</name>
</gene>
<sequence>MTDYFDRFSEWRRKIQRKAEEVDAQLGLSEAIGKTVEKTVEQTEKLTEEVRRATGQLSASFQRAAENAPEVVSEVVQEVTQAVGEVSERLPDAQTVTDTMARVVETVRDEFRNLDEKHHVTENLKQAAEKVADKVTEVGAETLRTGGEKASEVVDRAGEAFDAVRETAHKYYSRAEEAYNFGSRVFHATVETRDGYRKAREWVVANPGTSAVMGLSLLLGFRLGAAFPGLDRVILGQSRHWVFHSGLAAYGAKQLAERYMRFLREQERLVAEGRLDEAAQARVAFQRKAARYVGAPLLGAFNVALGTALWAEIFSPGRIVGFPISIVLGGNPVLETVWLFGNGLVCIYTGYELVMLAFEDEADVQRVVRAIRALLPEADSSQAA</sequence>
<dbReference type="Gene3D" id="1.20.120.20">
    <property type="entry name" value="Apolipoprotein"/>
    <property type="match status" value="1"/>
</dbReference>
<evidence type="ECO:0000313" key="2">
    <source>
        <dbReference type="Proteomes" id="UP000677668"/>
    </source>
</evidence>
<organism evidence="1 2">
    <name type="scientific">Chloracidobacterium sp. N</name>
    <dbReference type="NCBI Taxonomy" id="2821540"/>
    <lineage>
        <taxon>Bacteria</taxon>
        <taxon>Pseudomonadati</taxon>
        <taxon>Acidobacteriota</taxon>
        <taxon>Terriglobia</taxon>
        <taxon>Terriglobales</taxon>
        <taxon>Acidobacteriaceae</taxon>
        <taxon>Chloracidobacterium</taxon>
        <taxon>Chloracidobacterium aggregatum</taxon>
    </lineage>
</organism>
<keyword evidence="2" id="KW-1185">Reference proteome</keyword>